<dbReference type="PROSITE" id="PS50181">
    <property type="entry name" value="FBOX"/>
    <property type="match status" value="2"/>
</dbReference>
<dbReference type="EMBL" id="OA883805">
    <property type="protein sequence ID" value="CAD7279737.1"/>
    <property type="molecule type" value="Genomic_DNA"/>
</dbReference>
<dbReference type="AlphaFoldDB" id="A0A7R9BTK6"/>
<dbReference type="Pfam" id="PF00646">
    <property type="entry name" value="F-box"/>
    <property type="match status" value="1"/>
</dbReference>
<dbReference type="InterPro" id="IPR036047">
    <property type="entry name" value="F-box-like_dom_sf"/>
</dbReference>
<dbReference type="SMART" id="SM00256">
    <property type="entry name" value="FBOX"/>
    <property type="match status" value="2"/>
</dbReference>
<dbReference type="SUPFAM" id="SSF81383">
    <property type="entry name" value="F-box domain"/>
    <property type="match status" value="1"/>
</dbReference>
<gene>
    <name evidence="2" type="ORF">NMOB1V02_LOCUS7405</name>
</gene>
<evidence type="ECO:0000313" key="3">
    <source>
        <dbReference type="Proteomes" id="UP000678499"/>
    </source>
</evidence>
<dbReference type="InterPro" id="IPR032675">
    <property type="entry name" value="LRR_dom_sf"/>
</dbReference>
<name>A0A7R9BTK6_9CRUS</name>
<evidence type="ECO:0000313" key="2">
    <source>
        <dbReference type="EMBL" id="CAD7279737.1"/>
    </source>
</evidence>
<dbReference type="SUPFAM" id="SSF52058">
    <property type="entry name" value="L domain-like"/>
    <property type="match status" value="1"/>
</dbReference>
<feature type="domain" description="F-box" evidence="1">
    <location>
        <begin position="196"/>
        <end position="243"/>
    </location>
</feature>
<sequence>MDELTSEEMAALDAGDSYTFSSLTSSHVHQVRDQKKLGKKCRDESSLTSIFSVRPIKPGDFRLVMHGKKLRSFDMSLRVNNELKSLEGGINLALGHGDIIECFHRQIREFDNHLIPMIDSASKSDQHHNMPVARLNFQVSSLDFEAAYNLGKRINMYSIYRDNGEVQMLPVNLKINFHEMVMFLQPNGRCVQEDKTPSLLSLPRLMKTMILKCLNPVEAIRNLAPVCRSFFELVRKEDIWTDLELPRHVFSSAPLERLDDFFNFFAGLKRLHLSYIFDWNKPRDRALALPGVDSNAPTEFIHFLGSGVLRSFHAQQFPVEIDEEAWILANKLGTFSSLESLSLCEEMFEEMPVSYEPVPVVLFPELKSIWLQKTVPGRTVRRLMKMPLLERFCVMSSVPRNGYPERKVRRAPFEDYPTGWLENLKFVSDYDLLEAVIPYSKMINLECVALISLSCNEGITACDAHDGSSATCVLEELRWCSKLKGLVLRVPDHGIPNDAFKRMPQEWEFAAFSGLARGVVSTLKSFARNQNSLDDLWIHVSSSKDLKEILRALASFKLLKNVVLVLKQRDRVSCKQSMSACMRAMKMCWGMPSDDIDGSSSSRKTVSDAGGDFFVKQVTLLIVRSYDVAAVLRKESIFPGFYAKQQSDIYVHKLVNGAKMGEPCPAQEHLQKCFSIQENPSGDFLLRKHRAWVSSFRLKALINGKNVLYCSGSIVKLFHGDMIEFFDRQIPCFRVMFLLAVGCPVREPQVSPLLAFPWIIIRNILKFLKPFEMMKHVVLVCQQFFDLFRAGGIWTHLNLNAVVGITEVPFGHLDDFSRLFSVESWVHLETLVIGSSYFGHMFALAAQDGAIVIPNCQELTMLCSLNHACLVAMKQVFPRKQTFQNLESLALLENIFEDMPAFEETSYVLFPKLKTLYLQDVSPLTVLGQLLKMPCLEMLWIKHDHLQSFLQPPPLHVFEECPKEWLANLKSVAADLWETCIPYSKMINLEIVAFFFLHHVLATRPLEILMEELSYCSKLKGLILHVPKYIPCEAFSQLAQKLEFAAFSGEPCKMIPVLKMFAESQSFIEELWIQVLDKNSVEEIICVVKTFKRLRNVAFVFKEEFFFGSRIESCWAWLEALLKRCVCPASGESSLKQVTGICLKLRRYQSFTFNIELQKETDFSSSAIKKFFANGLKYMPNTEERDTISDEVHLVDAIFPDPVLYF</sequence>
<dbReference type="Gene3D" id="3.80.10.10">
    <property type="entry name" value="Ribonuclease Inhibitor"/>
    <property type="match status" value="1"/>
</dbReference>
<dbReference type="InterPro" id="IPR001810">
    <property type="entry name" value="F-box_dom"/>
</dbReference>
<dbReference type="Proteomes" id="UP000678499">
    <property type="component" value="Unassembled WGS sequence"/>
</dbReference>
<keyword evidence="3" id="KW-1185">Reference proteome</keyword>
<organism evidence="2">
    <name type="scientific">Notodromas monacha</name>
    <dbReference type="NCBI Taxonomy" id="399045"/>
    <lineage>
        <taxon>Eukaryota</taxon>
        <taxon>Metazoa</taxon>
        <taxon>Ecdysozoa</taxon>
        <taxon>Arthropoda</taxon>
        <taxon>Crustacea</taxon>
        <taxon>Oligostraca</taxon>
        <taxon>Ostracoda</taxon>
        <taxon>Podocopa</taxon>
        <taxon>Podocopida</taxon>
        <taxon>Cypridocopina</taxon>
        <taxon>Cypridoidea</taxon>
        <taxon>Cyprididae</taxon>
        <taxon>Notodromas</taxon>
    </lineage>
</organism>
<feature type="domain" description="F-box" evidence="1">
    <location>
        <begin position="750"/>
        <end position="797"/>
    </location>
</feature>
<proteinExistence type="predicted"/>
<evidence type="ECO:0000259" key="1">
    <source>
        <dbReference type="PROSITE" id="PS50181"/>
    </source>
</evidence>
<protein>
    <recommendedName>
        <fullName evidence="1">F-box domain-containing protein</fullName>
    </recommendedName>
</protein>
<reference evidence="2" key="1">
    <citation type="submission" date="2020-11" db="EMBL/GenBank/DDBJ databases">
        <authorList>
            <person name="Tran Van P."/>
        </authorList>
    </citation>
    <scope>NUCLEOTIDE SEQUENCE</scope>
</reference>
<accession>A0A7R9BTK6</accession>
<dbReference type="EMBL" id="CAJPEX010001768">
    <property type="protein sequence ID" value="CAG0919889.1"/>
    <property type="molecule type" value="Genomic_DNA"/>
</dbReference>